<evidence type="ECO:0000313" key="3">
    <source>
        <dbReference type="Proteomes" id="UP000002668"/>
    </source>
</evidence>
<organism evidence="3">
    <name type="scientific">Leptosphaeria maculans (strain JN3 / isolate v23.1.3 / race Av1-4-5-6-7-8)</name>
    <name type="common">Blackleg fungus</name>
    <name type="synonym">Phoma lingam</name>
    <dbReference type="NCBI Taxonomy" id="985895"/>
    <lineage>
        <taxon>Eukaryota</taxon>
        <taxon>Fungi</taxon>
        <taxon>Dikarya</taxon>
        <taxon>Ascomycota</taxon>
        <taxon>Pezizomycotina</taxon>
        <taxon>Dothideomycetes</taxon>
        <taxon>Pleosporomycetidae</taxon>
        <taxon>Pleosporales</taxon>
        <taxon>Pleosporineae</taxon>
        <taxon>Leptosphaeriaceae</taxon>
        <taxon>Plenodomus</taxon>
        <taxon>Plenodomus lingam/Leptosphaeria maculans species complex</taxon>
    </lineage>
</organism>
<evidence type="ECO:0000256" key="1">
    <source>
        <dbReference type="SAM" id="MobiDB-lite"/>
    </source>
</evidence>
<accession>E4ZQ60</accession>
<reference evidence="3" key="1">
    <citation type="journal article" date="2011" name="Nat. Commun.">
        <title>Effector diversification within compartments of the Leptosphaeria maculans genome affected by Repeat-Induced Point mutations.</title>
        <authorList>
            <person name="Rouxel T."/>
            <person name="Grandaubert J."/>
            <person name="Hane J.K."/>
            <person name="Hoede C."/>
            <person name="van de Wouw A.P."/>
            <person name="Couloux A."/>
            <person name="Dominguez V."/>
            <person name="Anthouard V."/>
            <person name="Bally P."/>
            <person name="Bourras S."/>
            <person name="Cozijnsen A.J."/>
            <person name="Ciuffetti L.M."/>
            <person name="Degrave A."/>
            <person name="Dilmaghani A."/>
            <person name="Duret L."/>
            <person name="Fudal I."/>
            <person name="Goodwin S.B."/>
            <person name="Gout L."/>
            <person name="Glaser N."/>
            <person name="Linglin J."/>
            <person name="Kema G.H.J."/>
            <person name="Lapalu N."/>
            <person name="Lawrence C.B."/>
            <person name="May K."/>
            <person name="Meyer M."/>
            <person name="Ollivier B."/>
            <person name="Poulain J."/>
            <person name="Schoch C.L."/>
            <person name="Simon A."/>
            <person name="Spatafora J.W."/>
            <person name="Stachowiak A."/>
            <person name="Turgeon B.G."/>
            <person name="Tyler B.M."/>
            <person name="Vincent D."/>
            <person name="Weissenbach J."/>
            <person name="Amselem J."/>
            <person name="Quesneville H."/>
            <person name="Oliver R.P."/>
            <person name="Wincker P."/>
            <person name="Balesdent M.-H."/>
            <person name="Howlett B.J."/>
        </authorList>
    </citation>
    <scope>NUCLEOTIDE SEQUENCE [LARGE SCALE GENOMIC DNA]</scope>
    <source>
        <strain evidence="3">JN3 / isolate v23.1.3 / race Av1-4-5-6-7-8</strain>
    </source>
</reference>
<dbReference type="Proteomes" id="UP000002668">
    <property type="component" value="Genome"/>
</dbReference>
<feature type="region of interest" description="Disordered" evidence="1">
    <location>
        <begin position="83"/>
        <end position="108"/>
    </location>
</feature>
<protein>
    <submittedName>
        <fullName evidence="2">Predicted protein</fullName>
    </submittedName>
</protein>
<dbReference type="InParanoid" id="E4ZQ60"/>
<evidence type="ECO:0000313" key="2">
    <source>
        <dbReference type="EMBL" id="CBX89970.1"/>
    </source>
</evidence>
<dbReference type="EMBL" id="FP929114">
    <property type="protein sequence ID" value="CBX89970.1"/>
    <property type="molecule type" value="Genomic_DNA"/>
</dbReference>
<name>E4ZQ60_LEPMJ</name>
<gene>
    <name evidence="2" type="ORF">LEMA_P124600.1</name>
</gene>
<keyword evidence="3" id="KW-1185">Reference proteome</keyword>
<sequence>MSRTGPSVFGDTTERRIQIAHVKRRGHSTKRARTDLRWVGGKADLLYNLMQARLSNNKSNPKTVCALTSGPRLGVKKRYELEASGSMVQTSQDREERNKMGAKTGHCG</sequence>
<dbReference type="VEuPathDB" id="FungiDB:LEMA_P124600.1"/>
<proteinExistence type="predicted"/>
<dbReference type="HOGENOM" id="CLU_2197436_0_0_1"/>
<dbReference type="AlphaFoldDB" id="E4ZQ60"/>